<keyword evidence="4" id="KW-0378">Hydrolase</keyword>
<evidence type="ECO:0000259" key="3">
    <source>
        <dbReference type="Pfam" id="PF00144"/>
    </source>
</evidence>
<gene>
    <name evidence="4" type="ORF">ACFOWE_21040</name>
</gene>
<reference evidence="5" key="1">
    <citation type="journal article" date="2019" name="Int. J. Syst. Evol. Microbiol.">
        <title>The Global Catalogue of Microorganisms (GCM) 10K type strain sequencing project: providing services to taxonomists for standard genome sequencing and annotation.</title>
        <authorList>
            <consortium name="The Broad Institute Genomics Platform"/>
            <consortium name="The Broad Institute Genome Sequencing Center for Infectious Disease"/>
            <person name="Wu L."/>
            <person name="Ma J."/>
        </authorList>
    </citation>
    <scope>NUCLEOTIDE SEQUENCE [LARGE SCALE GENOMIC DNA]</scope>
    <source>
        <strain evidence="5">TBRC 4489</strain>
    </source>
</reference>
<evidence type="ECO:0000313" key="4">
    <source>
        <dbReference type="EMBL" id="MFC4060795.1"/>
    </source>
</evidence>
<dbReference type="InterPro" id="IPR001466">
    <property type="entry name" value="Beta-lactam-related"/>
</dbReference>
<comment type="subcellular location">
    <subcellularLocation>
        <location evidence="1">Membrane</location>
    </subcellularLocation>
</comment>
<dbReference type="GO" id="GO:0016787">
    <property type="term" value="F:hydrolase activity"/>
    <property type="evidence" value="ECO:0007669"/>
    <property type="project" value="UniProtKB-KW"/>
</dbReference>
<dbReference type="InterPro" id="IPR012338">
    <property type="entry name" value="Beta-lactam/transpept-like"/>
</dbReference>
<feature type="domain" description="Beta-lactamase-related" evidence="3">
    <location>
        <begin position="21"/>
        <end position="316"/>
    </location>
</feature>
<dbReference type="RefSeq" id="WP_377290388.1">
    <property type="nucleotide sequence ID" value="NZ_JBHSBM010000024.1"/>
</dbReference>
<protein>
    <submittedName>
        <fullName evidence="4">Serine hydrolase domain-containing protein</fullName>
        <ecNumber evidence="4">3.-.-.-</ecNumber>
    </submittedName>
</protein>
<dbReference type="Proteomes" id="UP001595850">
    <property type="component" value="Unassembled WGS sequence"/>
</dbReference>
<evidence type="ECO:0000256" key="1">
    <source>
        <dbReference type="ARBA" id="ARBA00004370"/>
    </source>
</evidence>
<evidence type="ECO:0000256" key="2">
    <source>
        <dbReference type="ARBA" id="ARBA00023136"/>
    </source>
</evidence>
<organism evidence="4 5">
    <name type="scientific">Planomonospora corallina</name>
    <dbReference type="NCBI Taxonomy" id="1806052"/>
    <lineage>
        <taxon>Bacteria</taxon>
        <taxon>Bacillati</taxon>
        <taxon>Actinomycetota</taxon>
        <taxon>Actinomycetes</taxon>
        <taxon>Streptosporangiales</taxon>
        <taxon>Streptosporangiaceae</taxon>
        <taxon>Planomonospora</taxon>
    </lineage>
</organism>
<keyword evidence="5" id="KW-1185">Reference proteome</keyword>
<dbReference type="Gene3D" id="3.40.710.10">
    <property type="entry name" value="DD-peptidase/beta-lactamase superfamily"/>
    <property type="match status" value="1"/>
</dbReference>
<keyword evidence="2" id="KW-0472">Membrane</keyword>
<comment type="caution">
    <text evidence="4">The sequence shown here is derived from an EMBL/GenBank/DDBJ whole genome shotgun (WGS) entry which is preliminary data.</text>
</comment>
<accession>A0ABV8IG58</accession>
<sequence>MLDQGENMAWRARSRMDTLVRAYERLGRFSGSVLVARGDRVLLSKGYGLASHEHGVPNTPRTAFRIGSQTKTFTAIAILRLQERGLLDVTRPLEEVLPGHPGGDRITLHHLLTNTSGIPDYITTEGFTRTMGLPRTVEELIVSFRDRPLLFTPGERLSYSNSGWVLLGAVIERLTGETYGEHIRREILAPLGMERSGLASRGDVVPGHADGYTLDGGRAVRTPYLDNSNQYAAGALHSTAEDMFRWVRGLRAGKVLAPRSLRALVTPHADGYAYGCAVSGDRVESSGGTIGYVSLTTHRPADDLTVVVLANAENAAFTEIEAGLAAIARGEPYELPGERVFVPADPSVFDACTGRYECTFMGRTSAIEVTREGEGLMVEVHGLKKTELRPMSRTRYFARMKGEVELTFVGEPAHEIAMLWSGHPVTARRVA</sequence>
<dbReference type="InterPro" id="IPR050491">
    <property type="entry name" value="AmpC-like"/>
</dbReference>
<dbReference type="EMBL" id="JBHSBM010000024">
    <property type="protein sequence ID" value="MFC4060795.1"/>
    <property type="molecule type" value="Genomic_DNA"/>
</dbReference>
<proteinExistence type="predicted"/>
<dbReference type="EC" id="3.-.-.-" evidence="4"/>
<dbReference type="Pfam" id="PF00144">
    <property type="entry name" value="Beta-lactamase"/>
    <property type="match status" value="1"/>
</dbReference>
<dbReference type="PANTHER" id="PTHR46825">
    <property type="entry name" value="D-ALANYL-D-ALANINE-CARBOXYPEPTIDASE/ENDOPEPTIDASE AMPH"/>
    <property type="match status" value="1"/>
</dbReference>
<evidence type="ECO:0000313" key="5">
    <source>
        <dbReference type="Proteomes" id="UP001595850"/>
    </source>
</evidence>
<dbReference type="SUPFAM" id="SSF56601">
    <property type="entry name" value="beta-lactamase/transpeptidase-like"/>
    <property type="match status" value="1"/>
</dbReference>
<dbReference type="PANTHER" id="PTHR46825:SF11">
    <property type="entry name" value="PENICILLIN-BINDING PROTEIN 4"/>
    <property type="match status" value="1"/>
</dbReference>
<name>A0ABV8IG58_9ACTN</name>